<dbReference type="InterPro" id="IPR043132">
    <property type="entry name" value="BCAT-like_C"/>
</dbReference>
<dbReference type="EMBL" id="RXHJ01000002">
    <property type="protein sequence ID" value="RSZ65586.1"/>
    <property type="molecule type" value="Genomic_DNA"/>
</dbReference>
<dbReference type="OrthoDB" id="4570776at2"/>
<organism evidence="1 2">
    <name type="scientific">Corynebacterium hylobatis</name>
    <dbReference type="NCBI Taxonomy" id="1859290"/>
    <lineage>
        <taxon>Bacteria</taxon>
        <taxon>Bacillati</taxon>
        <taxon>Actinomycetota</taxon>
        <taxon>Actinomycetes</taxon>
        <taxon>Mycobacteriales</taxon>
        <taxon>Corynebacteriaceae</taxon>
        <taxon>Corynebacterium</taxon>
    </lineage>
</organism>
<keyword evidence="2" id="KW-1185">Reference proteome</keyword>
<name>A0A3R9ZF87_9CORY</name>
<accession>A0A3R9ZF87</accession>
<dbReference type="SUPFAM" id="SSF56752">
    <property type="entry name" value="D-aminoacid aminotransferase-like PLP-dependent enzymes"/>
    <property type="match status" value="1"/>
</dbReference>
<dbReference type="Pfam" id="PF01063">
    <property type="entry name" value="Aminotran_4"/>
    <property type="match status" value="1"/>
</dbReference>
<evidence type="ECO:0008006" key="3">
    <source>
        <dbReference type="Google" id="ProtNLM"/>
    </source>
</evidence>
<dbReference type="AlphaFoldDB" id="A0A3R9ZF87"/>
<dbReference type="Proteomes" id="UP000274907">
    <property type="component" value="Unassembled WGS sequence"/>
</dbReference>
<sequence length="256" mass="27996">MRPAAAAAGPGVPAVTLLRWDGAELVPAEEPDSRPDVVDSWLEHDGYVGSRHLHEERFAGSLPGIKVGDFLTAVRRAVPHEGNWFPRIEAHGQTLYLRVRPAPPLRTRTVLWVPPEPDPRVVPRVKGPDLPVLARLRAQAQEHGADDALLWSADGLVVEGANCALAWWEGDRLMVPEHPGQLPSVTVTATREMLDGVGQRPVTPTELRQYPVWAGSALHGWTEVVGWVGQDGTRLRAVTEPTPVSAAEVTTLLRWN</sequence>
<evidence type="ECO:0000313" key="2">
    <source>
        <dbReference type="Proteomes" id="UP000274907"/>
    </source>
</evidence>
<reference evidence="1 2" key="1">
    <citation type="submission" date="2018-12" db="EMBL/GenBank/DDBJ databases">
        <title>YIM 101343 draft genome.</title>
        <authorList>
            <person name="Chen X."/>
        </authorList>
    </citation>
    <scope>NUCLEOTIDE SEQUENCE [LARGE SCALE GENOMIC DNA]</scope>
    <source>
        <strain evidence="1 2">YIM 101343</strain>
    </source>
</reference>
<dbReference type="InterPro" id="IPR036038">
    <property type="entry name" value="Aminotransferase-like"/>
</dbReference>
<protein>
    <recommendedName>
        <fullName evidence="3">Aminotransferase class IV</fullName>
    </recommendedName>
</protein>
<dbReference type="GO" id="GO:0003824">
    <property type="term" value="F:catalytic activity"/>
    <property type="evidence" value="ECO:0007669"/>
    <property type="project" value="InterPro"/>
</dbReference>
<gene>
    <name evidence="1" type="ORF">EAH68_02215</name>
</gene>
<proteinExistence type="predicted"/>
<evidence type="ECO:0000313" key="1">
    <source>
        <dbReference type="EMBL" id="RSZ65586.1"/>
    </source>
</evidence>
<comment type="caution">
    <text evidence="1">The sequence shown here is derived from an EMBL/GenBank/DDBJ whole genome shotgun (WGS) entry which is preliminary data.</text>
</comment>
<dbReference type="InterPro" id="IPR001544">
    <property type="entry name" value="Aminotrans_IV"/>
</dbReference>
<dbReference type="Gene3D" id="3.20.10.10">
    <property type="entry name" value="D-amino Acid Aminotransferase, subunit A, domain 2"/>
    <property type="match status" value="1"/>
</dbReference>